<dbReference type="Proteomes" id="UP001458880">
    <property type="component" value="Unassembled WGS sequence"/>
</dbReference>
<dbReference type="PANTHER" id="PTHR33776">
    <property type="entry name" value="ENDO/EXONUCLEASE/PHOSPHATASE DOMAIN-CONTAINING PROTEIN"/>
    <property type="match status" value="1"/>
</dbReference>
<dbReference type="SUPFAM" id="SSF56219">
    <property type="entry name" value="DNase I-like"/>
    <property type="match status" value="1"/>
</dbReference>
<dbReference type="AlphaFoldDB" id="A0AAW1M5H8"/>
<dbReference type="InterPro" id="IPR036691">
    <property type="entry name" value="Endo/exonu/phosph_ase_sf"/>
</dbReference>
<evidence type="ECO:0008006" key="3">
    <source>
        <dbReference type="Google" id="ProtNLM"/>
    </source>
</evidence>
<dbReference type="EMBL" id="JASPKY010000063">
    <property type="protein sequence ID" value="KAK9744029.1"/>
    <property type="molecule type" value="Genomic_DNA"/>
</dbReference>
<keyword evidence="2" id="KW-1185">Reference proteome</keyword>
<protein>
    <recommendedName>
        <fullName evidence="3">Endonuclease/exonuclease/phosphatase domain-containing protein</fullName>
    </recommendedName>
</protein>
<proteinExistence type="predicted"/>
<accession>A0AAW1M5H8</accession>
<gene>
    <name evidence="1" type="ORF">QE152_g8153</name>
</gene>
<dbReference type="PANTHER" id="PTHR33776:SF3">
    <property type="entry name" value="PHD-TYPE DOMAIN-CONTAINING PROTEIN"/>
    <property type="match status" value="1"/>
</dbReference>
<evidence type="ECO:0000313" key="1">
    <source>
        <dbReference type="EMBL" id="KAK9744029.1"/>
    </source>
</evidence>
<name>A0AAW1M5H8_POPJA</name>
<reference evidence="1 2" key="1">
    <citation type="journal article" date="2024" name="BMC Genomics">
        <title>De novo assembly and annotation of Popillia japonica's genome with initial clues to its potential as an invasive pest.</title>
        <authorList>
            <person name="Cucini C."/>
            <person name="Boschi S."/>
            <person name="Funari R."/>
            <person name="Cardaioli E."/>
            <person name="Iannotti N."/>
            <person name="Marturano G."/>
            <person name="Paoli F."/>
            <person name="Bruttini M."/>
            <person name="Carapelli A."/>
            <person name="Frati F."/>
            <person name="Nardi F."/>
        </authorList>
    </citation>
    <scope>NUCLEOTIDE SEQUENCE [LARGE SCALE GENOMIC DNA]</scope>
    <source>
        <strain evidence="1">DMR45628</strain>
    </source>
</reference>
<dbReference type="Gene3D" id="3.60.10.10">
    <property type="entry name" value="Endonuclease/exonuclease/phosphatase"/>
    <property type="match status" value="1"/>
</dbReference>
<evidence type="ECO:0000313" key="2">
    <source>
        <dbReference type="Proteomes" id="UP001458880"/>
    </source>
</evidence>
<organism evidence="1 2">
    <name type="scientific">Popillia japonica</name>
    <name type="common">Japanese beetle</name>
    <dbReference type="NCBI Taxonomy" id="7064"/>
    <lineage>
        <taxon>Eukaryota</taxon>
        <taxon>Metazoa</taxon>
        <taxon>Ecdysozoa</taxon>
        <taxon>Arthropoda</taxon>
        <taxon>Hexapoda</taxon>
        <taxon>Insecta</taxon>
        <taxon>Pterygota</taxon>
        <taxon>Neoptera</taxon>
        <taxon>Endopterygota</taxon>
        <taxon>Coleoptera</taxon>
        <taxon>Polyphaga</taxon>
        <taxon>Scarabaeiformia</taxon>
        <taxon>Scarabaeidae</taxon>
        <taxon>Rutelinae</taxon>
        <taxon>Popillia</taxon>
    </lineage>
</organism>
<sequence length="116" mass="12654">MERIALLNVDGEIEQLWISVKLNGKNCSFGVAYRSPSCNYGFFINELETALSVIVPESDVVVLMGDFNMGDFNIDLNNSDSLASIAFLNALTAFDLVQVVETATRVTPSTSTLIDL</sequence>
<comment type="caution">
    <text evidence="1">The sequence shown here is derived from an EMBL/GenBank/DDBJ whole genome shotgun (WGS) entry which is preliminary data.</text>
</comment>